<dbReference type="SUPFAM" id="SSF161098">
    <property type="entry name" value="MetI-like"/>
    <property type="match status" value="1"/>
</dbReference>
<dbReference type="CDD" id="cd06261">
    <property type="entry name" value="TM_PBP2"/>
    <property type="match status" value="1"/>
</dbReference>
<dbReference type="PROSITE" id="PS50928">
    <property type="entry name" value="ABC_TM1"/>
    <property type="match status" value="1"/>
</dbReference>
<keyword evidence="9" id="KW-1185">Reference proteome</keyword>
<evidence type="ECO:0000256" key="2">
    <source>
        <dbReference type="ARBA" id="ARBA00022692"/>
    </source>
</evidence>
<dbReference type="InterPro" id="IPR035906">
    <property type="entry name" value="MetI-like_sf"/>
</dbReference>
<sequence>MTTSATSTSPAGESPALGETPARGRRRVPPNLVFLAKRAATYLVVFLVSVVLNFVLPRLMPNDPAQSMIRDIYDKTGQRPSEYQMTIIHNMYGDPSASIWEQFWNYLVQLARLDLGRSIMYYPMEVTDLIVQALPWTVYLGLVSTLLGWLIGTYLGARLGWRPGRLLDTIVTPFAMFFSSIPPFWLGLLLVWYLSYSKGLFPAQGAVNQRVRPAELTNLDWVLSIAYHSLLPLVCLIVVGFTGWLFSMRNMMITTVNEDYVHLARAKGLTPERVRNAYAARNALLPNITGLAMSMGGVLMAVVLAEAVFIYPGLGGLIGASTAVRDYPLMQALLLIVIVLSLIFNFIADSVYVLLDPRTREGS</sequence>
<feature type="region of interest" description="Disordered" evidence="6">
    <location>
        <begin position="1"/>
        <end position="24"/>
    </location>
</feature>
<keyword evidence="3 5" id="KW-1133">Transmembrane helix</keyword>
<evidence type="ECO:0000256" key="5">
    <source>
        <dbReference type="RuleBase" id="RU363032"/>
    </source>
</evidence>
<comment type="similarity">
    <text evidence="5">Belongs to the binding-protein-dependent transport system permease family.</text>
</comment>
<feature type="transmembrane region" description="Helical" evidence="5">
    <location>
        <begin position="291"/>
        <end position="312"/>
    </location>
</feature>
<evidence type="ECO:0000256" key="4">
    <source>
        <dbReference type="ARBA" id="ARBA00023136"/>
    </source>
</evidence>
<feature type="transmembrane region" description="Helical" evidence="5">
    <location>
        <begin position="332"/>
        <end position="355"/>
    </location>
</feature>
<name>A0A220UAJ9_9MICO</name>
<feature type="compositionally biased region" description="Polar residues" evidence="6">
    <location>
        <begin position="1"/>
        <end position="11"/>
    </location>
</feature>
<feature type="transmembrane region" description="Helical" evidence="5">
    <location>
        <begin position="136"/>
        <end position="157"/>
    </location>
</feature>
<gene>
    <name evidence="8" type="ORF">CFK39_03250</name>
</gene>
<organism evidence="8 9">
    <name type="scientific">Brachybacterium avium</name>
    <dbReference type="NCBI Taxonomy" id="2017485"/>
    <lineage>
        <taxon>Bacteria</taxon>
        <taxon>Bacillati</taxon>
        <taxon>Actinomycetota</taxon>
        <taxon>Actinomycetes</taxon>
        <taxon>Micrococcales</taxon>
        <taxon>Dermabacteraceae</taxon>
        <taxon>Brachybacterium</taxon>
    </lineage>
</organism>
<dbReference type="Pfam" id="PF00528">
    <property type="entry name" value="BPD_transp_1"/>
    <property type="match status" value="1"/>
</dbReference>
<evidence type="ECO:0000313" key="8">
    <source>
        <dbReference type="EMBL" id="ASK65002.1"/>
    </source>
</evidence>
<evidence type="ECO:0000259" key="7">
    <source>
        <dbReference type="PROSITE" id="PS50928"/>
    </source>
</evidence>
<dbReference type="Proteomes" id="UP000198398">
    <property type="component" value="Chromosome"/>
</dbReference>
<keyword evidence="4 5" id="KW-0472">Membrane</keyword>
<evidence type="ECO:0000256" key="6">
    <source>
        <dbReference type="SAM" id="MobiDB-lite"/>
    </source>
</evidence>
<keyword evidence="5" id="KW-0813">Transport</keyword>
<evidence type="ECO:0000313" key="9">
    <source>
        <dbReference type="Proteomes" id="UP000198398"/>
    </source>
</evidence>
<reference evidence="9" key="1">
    <citation type="submission" date="2017-07" db="EMBL/GenBank/DDBJ databases">
        <title>Brachybacterium sp. VR2415.</title>
        <authorList>
            <person name="Tak E.J."/>
            <person name="Bae J.-W."/>
        </authorList>
    </citation>
    <scope>NUCLEOTIDE SEQUENCE [LARGE SCALE GENOMIC DNA]</scope>
    <source>
        <strain evidence="9">VR2415</strain>
    </source>
</reference>
<dbReference type="InterPro" id="IPR000515">
    <property type="entry name" value="MetI-like"/>
</dbReference>
<feature type="transmembrane region" description="Helical" evidence="5">
    <location>
        <begin position="35"/>
        <end position="56"/>
    </location>
</feature>
<protein>
    <submittedName>
        <fullName evidence="8">Peptide ABC transporter permease</fullName>
    </submittedName>
</protein>
<dbReference type="OrthoDB" id="9778910at2"/>
<dbReference type="GO" id="GO:0055085">
    <property type="term" value="P:transmembrane transport"/>
    <property type="evidence" value="ECO:0007669"/>
    <property type="project" value="InterPro"/>
</dbReference>
<keyword evidence="2 5" id="KW-0812">Transmembrane</keyword>
<accession>A0A220UAJ9</accession>
<dbReference type="PANTHER" id="PTHR43376">
    <property type="entry name" value="OLIGOPEPTIDE TRANSPORT SYSTEM PERMEASE PROTEIN"/>
    <property type="match status" value="1"/>
</dbReference>
<feature type="transmembrane region" description="Helical" evidence="5">
    <location>
        <begin position="225"/>
        <end position="246"/>
    </location>
</feature>
<dbReference type="KEGG" id="brv:CFK39_03250"/>
<feature type="domain" description="ABC transmembrane type-1" evidence="7">
    <location>
        <begin position="134"/>
        <end position="348"/>
    </location>
</feature>
<feature type="transmembrane region" description="Helical" evidence="5">
    <location>
        <begin position="169"/>
        <end position="194"/>
    </location>
</feature>
<dbReference type="PANTHER" id="PTHR43376:SF1">
    <property type="entry name" value="OLIGOPEPTIDE TRANSPORT SYSTEM PERMEASE PROTEIN"/>
    <property type="match status" value="1"/>
</dbReference>
<dbReference type="EMBL" id="CP022316">
    <property type="protein sequence ID" value="ASK65002.1"/>
    <property type="molecule type" value="Genomic_DNA"/>
</dbReference>
<dbReference type="GO" id="GO:0005886">
    <property type="term" value="C:plasma membrane"/>
    <property type="evidence" value="ECO:0007669"/>
    <property type="project" value="UniProtKB-SubCell"/>
</dbReference>
<proteinExistence type="inferred from homology"/>
<comment type="subcellular location">
    <subcellularLocation>
        <location evidence="5">Cell membrane</location>
        <topology evidence="5">Multi-pass membrane protein</topology>
    </subcellularLocation>
    <subcellularLocation>
        <location evidence="1">Membrane</location>
        <topology evidence="1">Multi-pass membrane protein</topology>
    </subcellularLocation>
</comment>
<dbReference type="Gene3D" id="1.10.3720.10">
    <property type="entry name" value="MetI-like"/>
    <property type="match status" value="1"/>
</dbReference>
<evidence type="ECO:0000256" key="1">
    <source>
        <dbReference type="ARBA" id="ARBA00004141"/>
    </source>
</evidence>
<dbReference type="AlphaFoldDB" id="A0A220UAJ9"/>
<evidence type="ECO:0000256" key="3">
    <source>
        <dbReference type="ARBA" id="ARBA00022989"/>
    </source>
</evidence>